<evidence type="ECO:0000256" key="7">
    <source>
        <dbReference type="ARBA" id="ARBA00022741"/>
    </source>
</evidence>
<dbReference type="Proteomes" id="UP001139308">
    <property type="component" value="Unassembled WGS sequence"/>
</dbReference>
<gene>
    <name evidence="12" type="ORF">L5014_01950</name>
</gene>
<evidence type="ECO:0000256" key="9">
    <source>
        <dbReference type="ARBA" id="ARBA00022967"/>
    </source>
</evidence>
<dbReference type="RefSeq" id="WP_238461887.1">
    <property type="nucleotide sequence ID" value="NZ_JAKLJA010000001.1"/>
</dbReference>
<keyword evidence="10" id="KW-0472">Membrane</keyword>
<dbReference type="InterPro" id="IPR050107">
    <property type="entry name" value="ABC_carbohydrate_import_ATPase"/>
</dbReference>
<keyword evidence="7" id="KW-0547">Nucleotide-binding</keyword>
<evidence type="ECO:0000256" key="8">
    <source>
        <dbReference type="ARBA" id="ARBA00022840"/>
    </source>
</evidence>
<accession>A0A9X1UK40</accession>
<reference evidence="12" key="1">
    <citation type="submission" date="2022-01" db="EMBL/GenBank/DDBJ databases">
        <title>Genome sequence and assembly of Parabukholderia sp. RG36.</title>
        <authorList>
            <person name="Chhetri G."/>
        </authorList>
    </citation>
    <scope>NUCLEOTIDE SEQUENCE</scope>
    <source>
        <strain evidence="12">RG36</strain>
    </source>
</reference>
<dbReference type="EMBL" id="JAKLJA010000001">
    <property type="protein sequence ID" value="MCG5072131.1"/>
    <property type="molecule type" value="Genomic_DNA"/>
</dbReference>
<evidence type="ECO:0000313" key="13">
    <source>
        <dbReference type="Proteomes" id="UP001139308"/>
    </source>
</evidence>
<dbReference type="Gene3D" id="3.40.50.300">
    <property type="entry name" value="P-loop containing nucleotide triphosphate hydrolases"/>
    <property type="match status" value="2"/>
</dbReference>
<dbReference type="GO" id="GO:0016887">
    <property type="term" value="F:ATP hydrolysis activity"/>
    <property type="evidence" value="ECO:0007669"/>
    <property type="project" value="InterPro"/>
</dbReference>
<dbReference type="CDD" id="cd03215">
    <property type="entry name" value="ABC_Carb_Monos_II"/>
    <property type="match status" value="1"/>
</dbReference>
<dbReference type="PANTHER" id="PTHR43790:SF9">
    <property type="entry name" value="GALACTOFURANOSE TRANSPORTER ATP-BINDING PROTEIN YTFR"/>
    <property type="match status" value="1"/>
</dbReference>
<feature type="domain" description="ABC transporter" evidence="11">
    <location>
        <begin position="266"/>
        <end position="503"/>
    </location>
</feature>
<dbReference type="PROSITE" id="PS00211">
    <property type="entry name" value="ABC_TRANSPORTER_1"/>
    <property type="match status" value="1"/>
</dbReference>
<evidence type="ECO:0000256" key="1">
    <source>
        <dbReference type="ARBA" id="ARBA00004202"/>
    </source>
</evidence>
<dbReference type="InterPro" id="IPR003593">
    <property type="entry name" value="AAA+_ATPase"/>
</dbReference>
<dbReference type="PANTHER" id="PTHR43790">
    <property type="entry name" value="CARBOHYDRATE TRANSPORT ATP-BINDING PROTEIN MG119-RELATED"/>
    <property type="match status" value="1"/>
</dbReference>
<comment type="subcellular location">
    <subcellularLocation>
        <location evidence="1">Cell membrane</location>
        <topology evidence="1">Peripheral membrane protein</topology>
    </subcellularLocation>
</comment>
<dbReference type="GO" id="GO:0005886">
    <property type="term" value="C:plasma membrane"/>
    <property type="evidence" value="ECO:0007669"/>
    <property type="project" value="UniProtKB-SubCell"/>
</dbReference>
<dbReference type="CDD" id="cd03216">
    <property type="entry name" value="ABC_Carb_Monos_I"/>
    <property type="match status" value="1"/>
</dbReference>
<keyword evidence="2" id="KW-0813">Transport</keyword>
<keyword evidence="4" id="KW-0997">Cell inner membrane</keyword>
<keyword evidence="8 12" id="KW-0067">ATP-binding</keyword>
<name>A0A9X1UK40_9BURK</name>
<dbReference type="SMART" id="SM00382">
    <property type="entry name" value="AAA"/>
    <property type="match status" value="2"/>
</dbReference>
<dbReference type="FunFam" id="3.40.50.300:FF:000127">
    <property type="entry name" value="Ribose import ATP-binding protein RbsA"/>
    <property type="match status" value="1"/>
</dbReference>
<evidence type="ECO:0000256" key="6">
    <source>
        <dbReference type="ARBA" id="ARBA00022737"/>
    </source>
</evidence>
<keyword evidence="13" id="KW-1185">Reference proteome</keyword>
<dbReference type="Pfam" id="PF00005">
    <property type="entry name" value="ABC_tran"/>
    <property type="match status" value="2"/>
</dbReference>
<dbReference type="GO" id="GO:0005524">
    <property type="term" value="F:ATP binding"/>
    <property type="evidence" value="ECO:0007669"/>
    <property type="project" value="UniProtKB-KW"/>
</dbReference>
<evidence type="ECO:0000256" key="2">
    <source>
        <dbReference type="ARBA" id="ARBA00022448"/>
    </source>
</evidence>
<dbReference type="InterPro" id="IPR027417">
    <property type="entry name" value="P-loop_NTPase"/>
</dbReference>
<dbReference type="SUPFAM" id="SSF52540">
    <property type="entry name" value="P-loop containing nucleoside triphosphate hydrolases"/>
    <property type="match status" value="2"/>
</dbReference>
<dbReference type="AlphaFoldDB" id="A0A9X1UK40"/>
<dbReference type="PROSITE" id="PS50893">
    <property type="entry name" value="ABC_TRANSPORTER_2"/>
    <property type="match status" value="2"/>
</dbReference>
<dbReference type="InterPro" id="IPR017871">
    <property type="entry name" value="ABC_transporter-like_CS"/>
</dbReference>
<proteinExistence type="predicted"/>
<evidence type="ECO:0000313" key="12">
    <source>
        <dbReference type="EMBL" id="MCG5072131.1"/>
    </source>
</evidence>
<keyword evidence="6" id="KW-0677">Repeat</keyword>
<evidence type="ECO:0000256" key="4">
    <source>
        <dbReference type="ARBA" id="ARBA00022519"/>
    </source>
</evidence>
<sequence>MNAVVPAPLIEADGLSISFNGSAVLSSVDFDVMAGEVHALVGENGAGKSSLMKMLGGLYTPDSGTIRVRGAPARLASVNDAIDAGIALIHQELNLVDTLSAVDNIFLGKEPRTRFGFPDRRAMRAAARGVLDQLGFRADPETLVGTLRVGEKQLVEIAKSLVADAKVLIMDEPTSALSDVETHALLTLTKRLRERGMGIVLISHRLGEVFAVADRVTVLRDGRRISTLPVAQVESSTALVSMMIGKDFAPPERAEDEAPRTRSTSIEVRDLTLWGPARAMVRDVSFSVLEGEVFGLSGLLGAGKTEVLEAIYGISAYAQEGSIAVAGRQRSFRSPDEAAEAGLAFVTEDRKKDGLVLDQSLEANFMLPSLPRVPGFPLYLRRRLCGRIAEQASASRVKHRSLAQAANSLSGGNQQKLIIGKWLMTRPRILLLDEPTRGVDVAAKAEIYRQILGAARAGVTVLIASSEIDELTLLCDRILVLCEGRAKRVLPRSDFSGDELVRLASP</sequence>
<evidence type="ECO:0000259" key="11">
    <source>
        <dbReference type="PROSITE" id="PS50893"/>
    </source>
</evidence>
<evidence type="ECO:0000256" key="3">
    <source>
        <dbReference type="ARBA" id="ARBA00022475"/>
    </source>
</evidence>
<evidence type="ECO:0000256" key="10">
    <source>
        <dbReference type="ARBA" id="ARBA00023136"/>
    </source>
</evidence>
<protein>
    <submittedName>
        <fullName evidence="12">Sugar ABC transporter ATP-binding protein</fullName>
    </submittedName>
</protein>
<keyword evidence="9" id="KW-1278">Translocase</keyword>
<organism evidence="12 13">
    <name type="scientific">Paraburkholderia tagetis</name>
    <dbReference type="NCBI Taxonomy" id="2913261"/>
    <lineage>
        <taxon>Bacteria</taxon>
        <taxon>Pseudomonadati</taxon>
        <taxon>Pseudomonadota</taxon>
        <taxon>Betaproteobacteria</taxon>
        <taxon>Burkholderiales</taxon>
        <taxon>Burkholderiaceae</taxon>
        <taxon>Paraburkholderia</taxon>
    </lineage>
</organism>
<keyword evidence="5" id="KW-0762">Sugar transport</keyword>
<feature type="domain" description="ABC transporter" evidence="11">
    <location>
        <begin position="10"/>
        <end position="246"/>
    </location>
</feature>
<keyword evidence="3" id="KW-1003">Cell membrane</keyword>
<comment type="caution">
    <text evidence="12">The sequence shown here is derived from an EMBL/GenBank/DDBJ whole genome shotgun (WGS) entry which is preliminary data.</text>
</comment>
<dbReference type="InterPro" id="IPR003439">
    <property type="entry name" value="ABC_transporter-like_ATP-bd"/>
</dbReference>
<evidence type="ECO:0000256" key="5">
    <source>
        <dbReference type="ARBA" id="ARBA00022597"/>
    </source>
</evidence>